<dbReference type="AlphaFoldDB" id="A0A0A1W286"/>
<name>A0A0A1W286_9SPHN</name>
<evidence type="ECO:0000256" key="2">
    <source>
        <dbReference type="SAM" id="SignalP"/>
    </source>
</evidence>
<evidence type="ECO:0000313" key="5">
    <source>
        <dbReference type="Proteomes" id="UP000032305"/>
    </source>
</evidence>
<evidence type="ECO:0000256" key="1">
    <source>
        <dbReference type="ARBA" id="ARBA00006865"/>
    </source>
</evidence>
<comment type="similarity">
    <text evidence="1">Belongs to the glycosyl hydrolase 16 family.</text>
</comment>
<evidence type="ECO:0000313" key="4">
    <source>
        <dbReference type="EMBL" id="GAL99457.1"/>
    </source>
</evidence>
<evidence type="ECO:0000259" key="3">
    <source>
        <dbReference type="PROSITE" id="PS51762"/>
    </source>
</evidence>
<dbReference type="InterPro" id="IPR000757">
    <property type="entry name" value="Beta-glucanase-like"/>
</dbReference>
<feature type="signal peptide" evidence="2">
    <location>
        <begin position="1"/>
        <end position="22"/>
    </location>
</feature>
<dbReference type="EMBL" id="BBPI01000004">
    <property type="protein sequence ID" value="GAL99457.1"/>
    <property type="molecule type" value="Genomic_DNA"/>
</dbReference>
<dbReference type="SUPFAM" id="SSF49899">
    <property type="entry name" value="Concanavalin A-like lectins/glucanases"/>
    <property type="match status" value="1"/>
</dbReference>
<dbReference type="InterPro" id="IPR050546">
    <property type="entry name" value="Glycosyl_Hydrlase_16"/>
</dbReference>
<dbReference type="PANTHER" id="PTHR10963">
    <property type="entry name" value="GLYCOSYL HYDROLASE-RELATED"/>
    <property type="match status" value="1"/>
</dbReference>
<gene>
    <name evidence="4" type="ORF">SP5_004_00010</name>
</gene>
<protein>
    <submittedName>
        <fullName evidence="4">Putative beta-glucanase</fullName>
    </submittedName>
</protein>
<accession>A0A0A1W286</accession>
<dbReference type="Gene3D" id="2.60.120.200">
    <property type="match status" value="1"/>
</dbReference>
<dbReference type="eggNOG" id="COG2273">
    <property type="taxonomic scope" value="Bacteria"/>
</dbReference>
<dbReference type="GO" id="GO:0004553">
    <property type="term" value="F:hydrolase activity, hydrolyzing O-glycosyl compounds"/>
    <property type="evidence" value="ECO:0007669"/>
    <property type="project" value="InterPro"/>
</dbReference>
<dbReference type="PROSITE" id="PS51762">
    <property type="entry name" value="GH16_2"/>
    <property type="match status" value="1"/>
</dbReference>
<dbReference type="InterPro" id="IPR013320">
    <property type="entry name" value="ConA-like_dom_sf"/>
</dbReference>
<dbReference type="Proteomes" id="UP000032305">
    <property type="component" value="Unassembled WGS sequence"/>
</dbReference>
<keyword evidence="5" id="KW-1185">Reference proteome</keyword>
<comment type="caution">
    <text evidence="4">The sequence shown here is derived from an EMBL/GenBank/DDBJ whole genome shotgun (WGS) entry which is preliminary data.</text>
</comment>
<dbReference type="PANTHER" id="PTHR10963:SF55">
    <property type="entry name" value="GLYCOSIDE HYDROLASE FAMILY 16 PROTEIN"/>
    <property type="match status" value="1"/>
</dbReference>
<feature type="domain" description="GH16" evidence="3">
    <location>
        <begin position="20"/>
        <end position="287"/>
    </location>
</feature>
<dbReference type="Pfam" id="PF00722">
    <property type="entry name" value="Glyco_hydro_16"/>
    <property type="match status" value="1"/>
</dbReference>
<organism evidence="4 5">
    <name type="scientific">Sphingomonas parapaucimobilis NBRC 15100</name>
    <dbReference type="NCBI Taxonomy" id="1219049"/>
    <lineage>
        <taxon>Bacteria</taxon>
        <taxon>Pseudomonadati</taxon>
        <taxon>Pseudomonadota</taxon>
        <taxon>Alphaproteobacteria</taxon>
        <taxon>Sphingomonadales</taxon>
        <taxon>Sphingomonadaceae</taxon>
        <taxon>Sphingomonas</taxon>
    </lineage>
</organism>
<dbReference type="CDD" id="cd08023">
    <property type="entry name" value="GH16_laminarinase_like"/>
    <property type="match status" value="1"/>
</dbReference>
<sequence length="287" mass="31658">MTVKKMTWWLAGVTLLATGASAQQMDTPSLGATNYAYDGAMAAPATRPSFGDEFSGTIDMRRWRWDTGQNSTGWPNHELQYYAGPDGTNARIEKGALVIEARAEALRKEADWGGQRYSSAKLATKQTLGYGFYEVRAQLPCGRGMWPAIWLLPMDGSRWPDGGEIDIMEMVGFDPEVIHATVHSAAFNHRLKTQRGAEVRVAGACTGYHRYQLEWTPGTITIGVDGRAYMRVKNDQPGGAAAWPFTRPYSLILNLAVGGDWGGQRGVDDAALPQAMKVDYVRYWQAK</sequence>
<dbReference type="GO" id="GO:0005975">
    <property type="term" value="P:carbohydrate metabolic process"/>
    <property type="evidence" value="ECO:0007669"/>
    <property type="project" value="InterPro"/>
</dbReference>
<feature type="chain" id="PRO_5001981761" evidence="2">
    <location>
        <begin position="23"/>
        <end position="287"/>
    </location>
</feature>
<reference evidence="4 5" key="1">
    <citation type="submission" date="2014-11" db="EMBL/GenBank/DDBJ databases">
        <title>Whole genome shotgun sequence of Sphingomonas parapaucimobilis NBRC 15100.</title>
        <authorList>
            <person name="Katano-Makiyama Y."/>
            <person name="Hosoyama A."/>
            <person name="Hashimoto M."/>
            <person name="Hosoyama Y."/>
            <person name="Noguchi M."/>
            <person name="Numata M."/>
            <person name="Tsuchikane K."/>
            <person name="Hirakata S."/>
            <person name="Uohara A."/>
            <person name="Shimodaira J."/>
            <person name="Ohji S."/>
            <person name="Ichikawa N."/>
            <person name="Kimura A."/>
            <person name="Yamazoe A."/>
            <person name="Fujita N."/>
        </authorList>
    </citation>
    <scope>NUCLEOTIDE SEQUENCE [LARGE SCALE GENOMIC DNA]</scope>
    <source>
        <strain evidence="4 5">NBRC 15100</strain>
    </source>
</reference>
<proteinExistence type="inferred from homology"/>
<keyword evidence="2" id="KW-0732">Signal</keyword>